<dbReference type="HOGENOM" id="CLU_1092811_0_0_6"/>
<dbReference type="RefSeq" id="WP_002445008.1">
    <property type="nucleotide sequence ID" value="NC_017910.1"/>
</dbReference>
<dbReference type="OrthoDB" id="6546405at2"/>
<accession>I2B8G1</accession>
<dbReference type="Gene3D" id="3.40.50.1820">
    <property type="entry name" value="alpha/beta hydrolase"/>
    <property type="match status" value="1"/>
</dbReference>
<organism evidence="1 2">
    <name type="scientific">Shimwellia blattae (strain ATCC 29907 / DSM 4481 / JCM 1650 / NBRC 105725 / CDC 9005-74)</name>
    <name type="common">Escherichia blattae</name>
    <dbReference type="NCBI Taxonomy" id="630626"/>
    <lineage>
        <taxon>Bacteria</taxon>
        <taxon>Pseudomonadati</taxon>
        <taxon>Pseudomonadota</taxon>
        <taxon>Gammaproteobacteria</taxon>
        <taxon>Enterobacterales</taxon>
        <taxon>Enterobacteriaceae</taxon>
        <taxon>Shimwellia</taxon>
    </lineage>
</organism>
<reference evidence="1 2" key="1">
    <citation type="journal article" date="2012" name="J. Bacteriol.">
        <title>Complete genome sequence of the B12-producing Shimwellia blattae strain DSM 4481, isolated from a cockroach.</title>
        <authorList>
            <person name="Brzuszkiewicz E."/>
            <person name="Waschkowitz T."/>
            <person name="Wiezer A."/>
            <person name="Daniel R."/>
        </authorList>
    </citation>
    <scope>NUCLEOTIDE SEQUENCE [LARGE SCALE GENOMIC DNA]</scope>
    <source>
        <strain evidence="2">ATCC 29907 / DSM 4481 / JCM 1650 / NBRC 105725 / CDC 9005-74</strain>
    </source>
</reference>
<protein>
    <submittedName>
        <fullName evidence="1">Uncharacterized protein</fullName>
    </submittedName>
</protein>
<dbReference type="Proteomes" id="UP000001955">
    <property type="component" value="Chromosome"/>
</dbReference>
<evidence type="ECO:0000313" key="1">
    <source>
        <dbReference type="EMBL" id="AFJ46815.1"/>
    </source>
</evidence>
<gene>
    <name evidence="1" type="ordered locus">EBL_c17210</name>
</gene>
<evidence type="ECO:0000313" key="2">
    <source>
        <dbReference type="Proteomes" id="UP000001955"/>
    </source>
</evidence>
<dbReference type="AlphaFoldDB" id="I2B8G1"/>
<dbReference type="InterPro" id="IPR029058">
    <property type="entry name" value="AB_hydrolase_fold"/>
</dbReference>
<sequence>MEDLQFDAGSGLQIQYRFQKARFDCKHLLIVMSGFNSPDPTVYDFTTTLHHCHSAILWIKDDFNRLPAYYLCQDLDFSIEAGVSALINHIIASVRPEHTAILGASKGGSAALWFALKHDIRHIIACVPQLRIGSYLAGSKWQEIGRVMTGNLDRQNIALLDALLPDKLAKDERLERNIYLFTSPEDTQFSTDIQPALPLLERYQNFNLIETHSRFVNRHEDVTRYNVNLVLALIYQFEDGITPRWGSVHNGARW</sequence>
<name>I2B8G1_SHIBC</name>
<dbReference type="SUPFAM" id="SSF53474">
    <property type="entry name" value="alpha/beta-Hydrolases"/>
    <property type="match status" value="1"/>
</dbReference>
<dbReference type="EMBL" id="CP001560">
    <property type="protein sequence ID" value="AFJ46815.1"/>
    <property type="molecule type" value="Genomic_DNA"/>
</dbReference>
<keyword evidence="2" id="KW-1185">Reference proteome</keyword>
<accession>K6W696</accession>
<dbReference type="PATRIC" id="fig|630626.3.peg.1662"/>
<dbReference type="eggNOG" id="COG0400">
    <property type="taxonomic scope" value="Bacteria"/>
</dbReference>
<dbReference type="KEGG" id="ebt:EBL_c17210"/>
<proteinExistence type="predicted"/>